<dbReference type="InterPro" id="IPR036317">
    <property type="entry name" value="Cullin_homology_sf"/>
</dbReference>
<evidence type="ECO:0000256" key="5">
    <source>
        <dbReference type="ARBA" id="ARBA00022843"/>
    </source>
</evidence>
<dbReference type="FunFam" id="1.20.1310.10:FF:000014">
    <property type="entry name" value="Cullin 5"/>
    <property type="match status" value="1"/>
</dbReference>
<dbReference type="Pfam" id="PF26557">
    <property type="entry name" value="Cullin_AB"/>
    <property type="match status" value="1"/>
</dbReference>
<sequence length="1002" mass="115406">MAHAERGETFDDVWKQISNGLEQVFKLQNISPEEYMRLHAVIYNYCINGDPKEIPRQISRKATAEPYSHHQRININESNTTIGGDLYFRIKDYLEVHLEGIFQQGVDLQGESLLRFYVDNWKQYRFSSKTTNGFCHNLNRHWVRPEYNSGRKDVYEVYAMALDIWQSVFSQRLHQQVTSACLQLIKSQRQNDSIDIDTRLIRGAIESYVELGLINSEFVPDNNKRIAPRSLAIYKEYFEVPFLEETETYYRLKAADIVRYSGTEYLNKIAQLFDEEVHRAQSYLHSSTVEVLESKIEKIFLMDAVRTLAKSLVSDENITELAVLSRLLSRAPNAKAVLRKILEEHIHKKGIDAIARVSSTAINDPLLYVETIAEVYTKLYKFVQEAFNSGQGFTLAFDNTFREFVNNNAVTRAAGNTSKSSELLAQYCNTLLQKGEFVPDNNTPITSQSLAIYKEYFEVQFLQETEEFYRFETANDIHADRIEYLKKIARPLYEEVHRAQSYLPSSTLNALEKKIETLLPAVIDAEAKSLLLDENISDLVILSKIASSSSTAIAILQNTIKEHIYQMGINAIERVSVSAMKAPKLYVETIAELHKKFDVPETEGFSRGEGFTSSRDKAFREFVNNNAVTTAAGNTSKSPELLALYCNTLLQKGEKKITDEDFEEQSDRIMVVFAYVADKDVFAKLYRNMLAKRLLFQLSASDDSEGSMIRKLTEAAGSLYTCKLRTMFQDCVLSKTLSEGYRTNCESNKFHDNVDFSVMVLNSNAWPVSAPPNIILPDELKIKYDMFTKFYIEQHKNHKLTWLHQYSHGDLQILYTKPKYILHVSTYQMAVLLLFNKLDCWTVERIQEKTLIETNLLLQVLDSLLKKKLIKCPEIITDGPEDNFKETDIKTDYHIQIDKDFKSEKLRVNLNLPLKALKQSQLESLTHNLDRDREMAIQAAIIRIMKTRTKLNHASLMQEVIQQLSSLFQPEIPLIKKCIRTLIEKEYLELKADDKDVLCYLA</sequence>
<evidence type="ECO:0000313" key="11">
    <source>
        <dbReference type="Proteomes" id="UP000663833"/>
    </source>
</evidence>
<dbReference type="Gene3D" id="1.10.10.10">
    <property type="entry name" value="Winged helix-like DNA-binding domain superfamily/Winged helix DNA-binding domain"/>
    <property type="match status" value="1"/>
</dbReference>
<organism evidence="10 11">
    <name type="scientific">Rotaria socialis</name>
    <dbReference type="NCBI Taxonomy" id="392032"/>
    <lineage>
        <taxon>Eukaryota</taxon>
        <taxon>Metazoa</taxon>
        <taxon>Spiralia</taxon>
        <taxon>Gnathifera</taxon>
        <taxon>Rotifera</taxon>
        <taxon>Eurotatoria</taxon>
        <taxon>Bdelloidea</taxon>
        <taxon>Philodinida</taxon>
        <taxon>Philodinidae</taxon>
        <taxon>Rotaria</taxon>
    </lineage>
</organism>
<dbReference type="InterPro" id="IPR019559">
    <property type="entry name" value="Cullin_neddylation_domain"/>
</dbReference>
<dbReference type="SUPFAM" id="SSF46785">
    <property type="entry name" value="Winged helix' DNA-binding domain"/>
    <property type="match status" value="1"/>
</dbReference>
<dbReference type="InterPro" id="IPR036390">
    <property type="entry name" value="WH_DNA-bd_sf"/>
</dbReference>
<dbReference type="SUPFAM" id="SSF75632">
    <property type="entry name" value="Cullin homology domain"/>
    <property type="match status" value="1"/>
</dbReference>
<feature type="domain" description="Cullin family profile" evidence="9">
    <location>
        <begin position="637"/>
        <end position="865"/>
    </location>
</feature>
<dbReference type="Pfam" id="PF10557">
    <property type="entry name" value="Cullin_Nedd8"/>
    <property type="match status" value="1"/>
</dbReference>
<dbReference type="FunFam" id="1.10.10.10:FF:000014">
    <property type="entry name" value="Cullin 1"/>
    <property type="match status" value="1"/>
</dbReference>
<dbReference type="GO" id="GO:0031625">
    <property type="term" value="F:ubiquitin protein ligase binding"/>
    <property type="evidence" value="ECO:0007669"/>
    <property type="project" value="InterPro"/>
</dbReference>
<dbReference type="PROSITE" id="PS50069">
    <property type="entry name" value="CULLIN_2"/>
    <property type="match status" value="1"/>
</dbReference>
<evidence type="ECO:0000256" key="2">
    <source>
        <dbReference type="ARBA" id="ARBA00006019"/>
    </source>
</evidence>
<name>A0A817R2A9_9BILA</name>
<keyword evidence="5" id="KW-0832">Ubl conjugation</keyword>
<evidence type="ECO:0000256" key="8">
    <source>
        <dbReference type="RuleBase" id="RU003829"/>
    </source>
</evidence>
<dbReference type="InterPro" id="IPR036388">
    <property type="entry name" value="WH-like_DNA-bd_sf"/>
</dbReference>
<comment type="similarity">
    <text evidence="2 7 8">Belongs to the cullin family.</text>
</comment>
<evidence type="ECO:0000256" key="4">
    <source>
        <dbReference type="ARBA" id="ARBA00022786"/>
    </source>
</evidence>
<dbReference type="InterPro" id="IPR001373">
    <property type="entry name" value="Cullin_N"/>
</dbReference>
<dbReference type="InterPro" id="IPR016158">
    <property type="entry name" value="Cullin_homology"/>
</dbReference>
<dbReference type="GO" id="GO:0006511">
    <property type="term" value="P:ubiquitin-dependent protein catabolic process"/>
    <property type="evidence" value="ECO:0007669"/>
    <property type="project" value="InterPro"/>
</dbReference>
<comment type="pathway">
    <text evidence="1">Protein modification; protein ubiquitination.</text>
</comment>
<evidence type="ECO:0000259" key="9">
    <source>
        <dbReference type="PROSITE" id="PS50069"/>
    </source>
</evidence>
<evidence type="ECO:0000313" key="10">
    <source>
        <dbReference type="EMBL" id="CAF3236692.1"/>
    </source>
</evidence>
<proteinExistence type="inferred from homology"/>
<dbReference type="PANTHER" id="PTHR11932">
    <property type="entry name" value="CULLIN"/>
    <property type="match status" value="1"/>
</dbReference>
<keyword evidence="4" id="KW-0833">Ubl conjugation pathway</keyword>
<evidence type="ECO:0000256" key="3">
    <source>
        <dbReference type="ARBA" id="ARBA00022499"/>
    </source>
</evidence>
<reference evidence="10" key="1">
    <citation type="submission" date="2021-02" db="EMBL/GenBank/DDBJ databases">
        <authorList>
            <person name="Nowell W R."/>
        </authorList>
    </citation>
    <scope>NUCLEOTIDE SEQUENCE</scope>
</reference>
<dbReference type="Gene3D" id="1.20.1310.10">
    <property type="entry name" value="Cullin Repeats"/>
    <property type="match status" value="6"/>
</dbReference>
<dbReference type="Proteomes" id="UP000663833">
    <property type="component" value="Unassembled WGS sequence"/>
</dbReference>
<dbReference type="SMART" id="SM00182">
    <property type="entry name" value="CULLIN"/>
    <property type="match status" value="1"/>
</dbReference>
<dbReference type="InterPro" id="IPR059120">
    <property type="entry name" value="Cullin-like_AB"/>
</dbReference>
<dbReference type="Gene3D" id="3.30.230.130">
    <property type="entry name" value="Cullin, Chain C, Domain 2"/>
    <property type="match status" value="1"/>
</dbReference>
<accession>A0A817R2A9</accession>
<dbReference type="SUPFAM" id="SSF74788">
    <property type="entry name" value="Cullin repeat-like"/>
    <property type="match status" value="2"/>
</dbReference>
<keyword evidence="3" id="KW-1017">Isopeptide bond</keyword>
<evidence type="ECO:0000256" key="1">
    <source>
        <dbReference type="ARBA" id="ARBA00004906"/>
    </source>
</evidence>
<dbReference type="EMBL" id="CAJNYD010000242">
    <property type="protein sequence ID" value="CAF3236692.1"/>
    <property type="molecule type" value="Genomic_DNA"/>
</dbReference>
<comment type="caution">
    <text evidence="10">The sequence shown here is derived from an EMBL/GenBank/DDBJ whole genome shotgun (WGS) entry which is preliminary data.</text>
</comment>
<dbReference type="InterPro" id="IPR045093">
    <property type="entry name" value="Cullin"/>
</dbReference>
<evidence type="ECO:0000256" key="7">
    <source>
        <dbReference type="PROSITE-ProRule" id="PRU00330"/>
    </source>
</evidence>
<dbReference type="Pfam" id="PF00888">
    <property type="entry name" value="Cullin"/>
    <property type="match status" value="2"/>
</dbReference>
<dbReference type="SMART" id="SM00884">
    <property type="entry name" value="Cullin_Nedd8"/>
    <property type="match status" value="1"/>
</dbReference>
<dbReference type="AlphaFoldDB" id="A0A817R2A9"/>
<dbReference type="FunFam" id="1.20.1310.10:FF:000002">
    <property type="entry name" value="cullin-3 isoform X1"/>
    <property type="match status" value="1"/>
</dbReference>
<dbReference type="InterPro" id="IPR016159">
    <property type="entry name" value="Cullin_repeat-like_dom_sf"/>
</dbReference>
<protein>
    <recommendedName>
        <fullName evidence="6">Cullin-5</fullName>
    </recommendedName>
</protein>
<evidence type="ECO:0000256" key="6">
    <source>
        <dbReference type="ARBA" id="ARBA00040451"/>
    </source>
</evidence>
<gene>
    <name evidence="10" type="ORF">LUA448_LOCUS4040</name>
</gene>